<dbReference type="InterPro" id="IPR032880">
    <property type="entry name" value="CSC1/OSCA1-like_N"/>
</dbReference>
<keyword evidence="4 7" id="KW-0812">Transmembrane</keyword>
<evidence type="ECO:0000256" key="7">
    <source>
        <dbReference type="SAM" id="Phobius"/>
    </source>
</evidence>
<dbReference type="Proteomes" id="UP001338582">
    <property type="component" value="Chromosome 3"/>
</dbReference>
<evidence type="ECO:0000259" key="8">
    <source>
        <dbReference type="Pfam" id="PF02714"/>
    </source>
</evidence>
<feature type="transmembrane region" description="Helical" evidence="7">
    <location>
        <begin position="654"/>
        <end position="673"/>
    </location>
</feature>
<evidence type="ECO:0000256" key="6">
    <source>
        <dbReference type="ARBA" id="ARBA00023136"/>
    </source>
</evidence>
<dbReference type="GO" id="GO:0005886">
    <property type="term" value="C:plasma membrane"/>
    <property type="evidence" value="ECO:0007669"/>
    <property type="project" value="TreeGrafter"/>
</dbReference>
<dbReference type="InterPro" id="IPR003864">
    <property type="entry name" value="CSC1/OSCA1-like_7TM"/>
</dbReference>
<evidence type="ECO:0000259" key="10">
    <source>
        <dbReference type="Pfam" id="PF14703"/>
    </source>
</evidence>
<dbReference type="GeneID" id="88173324"/>
<dbReference type="GO" id="GO:0005227">
    <property type="term" value="F:calcium-activated cation channel activity"/>
    <property type="evidence" value="ECO:0007669"/>
    <property type="project" value="InterPro"/>
</dbReference>
<dbReference type="InterPro" id="IPR027815">
    <property type="entry name" value="CSC1/OSCA1-like_cyt"/>
</dbReference>
<feature type="transmembrane region" description="Helical" evidence="7">
    <location>
        <begin position="694"/>
        <end position="716"/>
    </location>
</feature>
<comment type="similarity">
    <text evidence="2">Belongs to the CSC1 (TC 1.A.17) family.</text>
</comment>
<feature type="transmembrane region" description="Helical" evidence="7">
    <location>
        <begin position="444"/>
        <end position="469"/>
    </location>
</feature>
<evidence type="ECO:0000259" key="9">
    <source>
        <dbReference type="Pfam" id="PF13967"/>
    </source>
</evidence>
<evidence type="ECO:0000256" key="1">
    <source>
        <dbReference type="ARBA" id="ARBA00004141"/>
    </source>
</evidence>
<keyword evidence="6 7" id="KW-0472">Membrane</keyword>
<keyword evidence="3" id="KW-0813">Transport</keyword>
<dbReference type="EMBL" id="CP138896">
    <property type="protein sequence ID" value="WPK24960.1"/>
    <property type="molecule type" value="Genomic_DNA"/>
</dbReference>
<evidence type="ECO:0000313" key="11">
    <source>
        <dbReference type="EMBL" id="WPK24960.1"/>
    </source>
</evidence>
<feature type="transmembrane region" description="Helical" evidence="7">
    <location>
        <begin position="628"/>
        <end position="648"/>
    </location>
</feature>
<comment type="subcellular location">
    <subcellularLocation>
        <location evidence="1">Membrane</location>
        <topology evidence="1">Multi-pass membrane protein</topology>
    </subcellularLocation>
</comment>
<dbReference type="RefSeq" id="XP_062877343.1">
    <property type="nucleotide sequence ID" value="XM_063021273.1"/>
</dbReference>
<evidence type="ECO:0000256" key="2">
    <source>
        <dbReference type="ARBA" id="ARBA00007779"/>
    </source>
</evidence>
<feature type="transmembrane region" description="Helical" evidence="7">
    <location>
        <begin position="728"/>
        <end position="747"/>
    </location>
</feature>
<name>A0AAX4HB12_9ASCO</name>
<feature type="transmembrane region" description="Helical" evidence="7">
    <location>
        <begin position="489"/>
        <end position="510"/>
    </location>
</feature>
<feature type="transmembrane region" description="Helical" evidence="7">
    <location>
        <begin position="531"/>
        <end position="559"/>
    </location>
</feature>
<dbReference type="PANTHER" id="PTHR13018:SF20">
    <property type="entry name" value="SPORULATION-SPECIFIC PROTEIN 75"/>
    <property type="match status" value="1"/>
</dbReference>
<organism evidence="11 12">
    <name type="scientific">Australozyma saopauloensis</name>
    <dbReference type="NCBI Taxonomy" id="291208"/>
    <lineage>
        <taxon>Eukaryota</taxon>
        <taxon>Fungi</taxon>
        <taxon>Dikarya</taxon>
        <taxon>Ascomycota</taxon>
        <taxon>Saccharomycotina</taxon>
        <taxon>Pichiomycetes</taxon>
        <taxon>Metschnikowiaceae</taxon>
        <taxon>Australozyma</taxon>
    </lineage>
</organism>
<feature type="transmembrane region" description="Helical" evidence="7">
    <location>
        <begin position="131"/>
        <end position="153"/>
    </location>
</feature>
<dbReference type="InterPro" id="IPR045122">
    <property type="entry name" value="Csc1-like"/>
</dbReference>
<evidence type="ECO:0000256" key="4">
    <source>
        <dbReference type="ARBA" id="ARBA00022692"/>
    </source>
</evidence>
<dbReference type="Pfam" id="PF14703">
    <property type="entry name" value="PHM7_cyt"/>
    <property type="match status" value="1"/>
</dbReference>
<feature type="domain" description="CSC1/OSCA1-like 7TM region" evidence="8">
    <location>
        <begin position="441"/>
        <end position="713"/>
    </location>
</feature>
<dbReference type="KEGG" id="asau:88173324"/>
<protein>
    <submittedName>
        <fullName evidence="11">Uncharacterized protein</fullName>
    </submittedName>
</protein>
<keyword evidence="12" id="KW-1185">Reference proteome</keyword>
<evidence type="ECO:0000313" key="12">
    <source>
        <dbReference type="Proteomes" id="UP001338582"/>
    </source>
</evidence>
<feature type="transmembrane region" description="Helical" evidence="7">
    <location>
        <begin position="183"/>
        <end position="202"/>
    </location>
</feature>
<feature type="transmembrane region" description="Helical" evidence="7">
    <location>
        <begin position="565"/>
        <end position="584"/>
    </location>
</feature>
<gene>
    <name evidence="11" type="ORF">PUMCH_002259</name>
</gene>
<dbReference type="Pfam" id="PF13967">
    <property type="entry name" value="RSN1_TM"/>
    <property type="match status" value="1"/>
</dbReference>
<dbReference type="PANTHER" id="PTHR13018">
    <property type="entry name" value="PROBABLE MEMBRANE PROTEIN DUF221-RELATED"/>
    <property type="match status" value="1"/>
</dbReference>
<dbReference type="Pfam" id="PF02714">
    <property type="entry name" value="RSN1_7TM"/>
    <property type="match status" value="1"/>
</dbReference>
<proteinExistence type="inferred from homology"/>
<accession>A0AAX4HB12</accession>
<reference evidence="11 12" key="1">
    <citation type="submission" date="2023-10" db="EMBL/GenBank/DDBJ databases">
        <title>Draft Genome Sequence of Candida saopaulonensis from a very Premature Infant with Sepsis.</title>
        <authorList>
            <person name="Ning Y."/>
            <person name="Dai R."/>
            <person name="Xiao M."/>
            <person name="Xu Y."/>
            <person name="Yan Q."/>
            <person name="Zhang L."/>
        </authorList>
    </citation>
    <scope>NUCLEOTIDE SEQUENCE [LARGE SCALE GENOMIC DNA]</scope>
    <source>
        <strain evidence="11 12">19XY460</strain>
    </source>
</reference>
<feature type="transmembrane region" description="Helical" evidence="7">
    <location>
        <begin position="52"/>
        <end position="73"/>
    </location>
</feature>
<feature type="domain" description="CSC1/OSCA1-like cytosolic" evidence="10">
    <location>
        <begin position="227"/>
        <end position="426"/>
    </location>
</feature>
<evidence type="ECO:0000256" key="3">
    <source>
        <dbReference type="ARBA" id="ARBA00022448"/>
    </source>
</evidence>
<keyword evidence="5 7" id="KW-1133">Transmembrane helix</keyword>
<sequence>MLSLAYAANTKTNLANNSLISYFIDPRKVENFLKNTQTGAAHAVQGADIGVLVHHLMTSMVLCVIQLCIFCYLRRILKRFYQPRTILDNNIGDEDEKSNDNGFCGWIFAIWRRRDRDYLELGLDAYFFLRFIHFLLIFFCITGSMNLAILIPINLTSSNSTFSASGLDKFSISNVSKSKASYLNFHFVCSLVTIAVFEILVWKEFQYIAAMRQEYMNSWRHRKKISSRVVLLGNIPPDKRGSAALAELFDQFPNGIEHIWLLDDYHDYTMHHLVANEAIRVLERYLLSIMKNKKAMVRFRNDENNSLDLLLMQKFYPPLIVRIGVKALSRRVIYIKFPGIIRAFAMQKQVSLVAWSMQTLETSSIVLQQRITELASGDFEKLDKAFLVFKTPESAYLAYQSLLSPKFGQMDESLIEVQKEDVVWPNLMRTSGVIALMIRHLMNALIIILTCLYVVPVSLITLVSQIPFLTQLLPFMGFLRKLPVIVESVFSSIVPTLILSFLTDMQLTIFRFLLVMKGHWTGAEIELDLQVWYFIFMFVQQFLVVSVLSSLVSMFLSFVEKPTSLPILLAANIPMSSIFFFKYLSVKAFALCGSDFLKFRSMIRWVFITNWFDKTPRQRTERTKQLTVIKWGAVYASFSVYAAIGIIYSTIAPLASLFMIVLLIFFSLYYKYALTYMFSKDNKSETNGRLYPRALFQLYAGVYCFEFCLVGIFLSLRNDNGDHTMKTQALIMAFVFGLSVSSNIVGYRRFQKLFRFMPQINEKPEILEHGPDEEPAAICQSQKQLLYFHPCYQYRRPLIILPEDSQGNGQYLILLLSHFTTALGLETPNLV</sequence>
<evidence type="ECO:0000256" key="5">
    <source>
        <dbReference type="ARBA" id="ARBA00022989"/>
    </source>
</evidence>
<dbReference type="AlphaFoldDB" id="A0AAX4HB12"/>
<feature type="domain" description="CSC1/OSCA1-like N-terminal transmembrane" evidence="9">
    <location>
        <begin position="52"/>
        <end position="204"/>
    </location>
</feature>